<accession>A0A1Y5T430</accession>
<evidence type="ECO:0000313" key="2">
    <source>
        <dbReference type="EMBL" id="SLN55281.1"/>
    </source>
</evidence>
<sequence>MLTINSGRIAAWKIQQQSPEVGKTKPLVASFPETWFLTKARHPQSLAQMKLALFLTLIIAALIGWGTLSPPGPPGPPLPLNDKQIHFLAFALLTLPVTWVHLRHAIWLVPLAIFYGGAIEVIQPFFTRSAEWLDLAADAAGAITGLLPGLVRTRLRPA</sequence>
<keyword evidence="1" id="KW-0472">Membrane</keyword>
<keyword evidence="3" id="KW-1185">Reference proteome</keyword>
<feature type="transmembrane region" description="Helical" evidence="1">
    <location>
        <begin position="107"/>
        <end position="126"/>
    </location>
</feature>
<gene>
    <name evidence="2" type="ORF">PEL8287_02959</name>
</gene>
<feature type="transmembrane region" description="Helical" evidence="1">
    <location>
        <begin position="84"/>
        <end position="102"/>
    </location>
</feature>
<proteinExistence type="predicted"/>
<evidence type="ECO:0000256" key="1">
    <source>
        <dbReference type="SAM" id="Phobius"/>
    </source>
</evidence>
<reference evidence="2 3" key="1">
    <citation type="submission" date="2017-03" db="EMBL/GenBank/DDBJ databases">
        <authorList>
            <person name="Afonso C.L."/>
            <person name="Miller P.J."/>
            <person name="Scott M.A."/>
            <person name="Spackman E."/>
            <person name="Goraichik I."/>
            <person name="Dimitrov K.M."/>
            <person name="Suarez D.L."/>
            <person name="Swayne D.E."/>
        </authorList>
    </citation>
    <scope>NUCLEOTIDE SEQUENCE [LARGE SCALE GENOMIC DNA]</scope>
    <source>
        <strain evidence="2 3">CECT 8287</strain>
    </source>
</reference>
<name>A0A1Y5T430_9RHOB</name>
<keyword evidence="1" id="KW-1133">Transmembrane helix</keyword>
<dbReference type="NCBIfam" id="NF037970">
    <property type="entry name" value="vanZ_1"/>
    <property type="match status" value="1"/>
</dbReference>
<protein>
    <recommendedName>
        <fullName evidence="4">VanZ like family protein</fullName>
    </recommendedName>
</protein>
<dbReference type="PANTHER" id="PTHR28008">
    <property type="entry name" value="DOMAIN PROTEIN, PUTATIVE (AFU_ORTHOLOGUE AFUA_3G10980)-RELATED"/>
    <property type="match status" value="1"/>
</dbReference>
<feature type="transmembrane region" description="Helical" evidence="1">
    <location>
        <begin position="51"/>
        <end position="68"/>
    </location>
</feature>
<keyword evidence="1" id="KW-0812">Transmembrane</keyword>
<dbReference type="EMBL" id="FWFL01000008">
    <property type="protein sequence ID" value="SLN55281.1"/>
    <property type="molecule type" value="Genomic_DNA"/>
</dbReference>
<organism evidence="2 3">
    <name type="scientific">Roseovarius litorisediminis</name>
    <dbReference type="NCBI Taxonomy" id="1312363"/>
    <lineage>
        <taxon>Bacteria</taxon>
        <taxon>Pseudomonadati</taxon>
        <taxon>Pseudomonadota</taxon>
        <taxon>Alphaproteobacteria</taxon>
        <taxon>Rhodobacterales</taxon>
        <taxon>Roseobacteraceae</taxon>
        <taxon>Roseovarius</taxon>
    </lineage>
</organism>
<dbReference type="Proteomes" id="UP000193827">
    <property type="component" value="Unassembled WGS sequence"/>
</dbReference>
<evidence type="ECO:0008006" key="4">
    <source>
        <dbReference type="Google" id="ProtNLM"/>
    </source>
</evidence>
<dbReference type="PANTHER" id="PTHR28008:SF1">
    <property type="entry name" value="DOMAIN PROTEIN, PUTATIVE (AFU_ORTHOLOGUE AFUA_3G10980)-RELATED"/>
    <property type="match status" value="1"/>
</dbReference>
<evidence type="ECO:0000313" key="3">
    <source>
        <dbReference type="Proteomes" id="UP000193827"/>
    </source>
</evidence>
<dbReference type="AlphaFoldDB" id="A0A1Y5T430"/>